<reference evidence="2" key="1">
    <citation type="submission" date="2016-11" db="EMBL/GenBank/DDBJ databases">
        <authorList>
            <person name="Varghese N."/>
            <person name="Submissions S."/>
        </authorList>
    </citation>
    <scope>NUCLEOTIDE SEQUENCE [LARGE SCALE GENOMIC DNA]</scope>
    <source>
        <strain evidence="2">DSM 100564</strain>
    </source>
</reference>
<protein>
    <submittedName>
        <fullName evidence="1">Uncharacterized protein</fullName>
    </submittedName>
</protein>
<dbReference type="EMBL" id="FQZQ01000015">
    <property type="protein sequence ID" value="SHJ89430.1"/>
    <property type="molecule type" value="Genomic_DNA"/>
</dbReference>
<dbReference type="Proteomes" id="UP000183982">
    <property type="component" value="Unassembled WGS sequence"/>
</dbReference>
<accession>A0A1M6N146</accession>
<evidence type="ECO:0000313" key="2">
    <source>
        <dbReference type="Proteomes" id="UP000183982"/>
    </source>
</evidence>
<evidence type="ECO:0000313" key="1">
    <source>
        <dbReference type="EMBL" id="SHJ89430.1"/>
    </source>
</evidence>
<dbReference type="RefSeq" id="WP_073253620.1">
    <property type="nucleotide sequence ID" value="NZ_FQZQ01000015.1"/>
</dbReference>
<sequence length="72" mass="8174">MTEQLNQTQIDAILARHESMTSIIADLRMEDDHLEQLELLIDVFGADTTFGEAIKRQATTISALEERLIETE</sequence>
<name>A0A1M6N146_9RHOB</name>
<organism evidence="1 2">
    <name type="scientific">Shimia gijangensis</name>
    <dbReference type="NCBI Taxonomy" id="1470563"/>
    <lineage>
        <taxon>Bacteria</taxon>
        <taxon>Pseudomonadati</taxon>
        <taxon>Pseudomonadota</taxon>
        <taxon>Alphaproteobacteria</taxon>
        <taxon>Rhodobacterales</taxon>
        <taxon>Roseobacteraceae</taxon>
    </lineage>
</organism>
<keyword evidence="2" id="KW-1185">Reference proteome</keyword>
<gene>
    <name evidence="1" type="ORF">SAMN05444000_1152</name>
</gene>
<dbReference type="AlphaFoldDB" id="A0A1M6N146"/>
<proteinExistence type="predicted"/>